<evidence type="ECO:0000256" key="2">
    <source>
        <dbReference type="ARBA" id="ARBA00005104"/>
    </source>
</evidence>
<dbReference type="InterPro" id="IPR050765">
    <property type="entry name" value="Riboflavin_Biosynth_HTPR"/>
</dbReference>
<dbReference type="eggNOG" id="ENOG502RZWZ">
    <property type="taxonomic scope" value="Eukaryota"/>
</dbReference>
<dbReference type="SUPFAM" id="SSF53597">
    <property type="entry name" value="Dihydrofolate reductase-like"/>
    <property type="match status" value="1"/>
</dbReference>
<evidence type="ECO:0000256" key="11">
    <source>
        <dbReference type="ARBA" id="ARBA00047550"/>
    </source>
</evidence>
<evidence type="ECO:0000256" key="6">
    <source>
        <dbReference type="ARBA" id="ARBA00022619"/>
    </source>
</evidence>
<dbReference type="STRING" id="717646.M2MSL6"/>
<comment type="catalytic activity">
    <reaction evidence="12">
        <text>2,5-diamino-6-(1-D-ribitylamino)pyrimidin-4(3H)-one 5'-phosphate + NADP(+) = 2,5-diamino-6-(1-D-ribosylamino)pyrimidin-4(3H)-one 5'-phosphate + NADPH + H(+)</text>
        <dbReference type="Rhea" id="RHEA:27278"/>
        <dbReference type="ChEBI" id="CHEBI:15378"/>
        <dbReference type="ChEBI" id="CHEBI:57783"/>
        <dbReference type="ChEBI" id="CHEBI:58349"/>
        <dbReference type="ChEBI" id="CHEBI:58890"/>
        <dbReference type="ChEBI" id="CHEBI:59545"/>
        <dbReference type="EC" id="1.1.1.302"/>
    </reaction>
</comment>
<dbReference type="KEGG" id="bcom:BAUCODRAFT_30282"/>
<dbReference type="GeneID" id="19111178"/>
<dbReference type="AlphaFoldDB" id="M2MSL6"/>
<evidence type="ECO:0000256" key="4">
    <source>
        <dbReference type="ARBA" id="ARBA00012851"/>
    </source>
</evidence>
<protein>
    <recommendedName>
        <fullName evidence="5">2,5-diamino-6-ribosylamino-4(3H)-pyrimidinone 5'-phosphate reductase</fullName>
        <ecNumber evidence="4">1.1.1.302</ecNumber>
    </recommendedName>
    <alternativeName>
        <fullName evidence="10">2,5-diamino-6-(5-phospho-D-ribosylamino)pyrimidin-4(3H)-one reductase</fullName>
    </alternativeName>
    <alternativeName>
        <fullName evidence="9">2,5-diamino-6-ribitylamino-4(3H)-pyrimidinone 5'-phosphate synthase</fullName>
    </alternativeName>
</protein>
<keyword evidence="8" id="KW-0560">Oxidoreductase</keyword>
<evidence type="ECO:0000256" key="8">
    <source>
        <dbReference type="ARBA" id="ARBA00023002"/>
    </source>
</evidence>
<dbReference type="EC" id="1.1.1.302" evidence="4"/>
<dbReference type="EMBL" id="KB445551">
    <property type="protein sequence ID" value="EMC99871.1"/>
    <property type="molecule type" value="Genomic_DNA"/>
</dbReference>
<sequence>MEVNELSNAESEFLEPYLPTRQHTYDESVEAETARVEGDETDHFPFVTLTYASSLDGMIALGPGLRTALSGSESKSMTHHLRQRHDAILVGIGTVLADDPGLNSRLPSALYRLQPRPVIVDPSRRMNIKDSKVIRLAKMGEGKKPLLIHADLNGKQYFSEEETCDRLHLATPISGELRGQERPEIPWEYILKSLKLRGINSVMIEGGATVISTLLAKPELVNSVIVTIAPQWLGRGGVGIAPVSTNGLVETAWQQFGADAVVCGRFSVAKRTI</sequence>
<organism evidence="14 15">
    <name type="scientific">Baudoinia panamericana (strain UAMH 10762)</name>
    <name type="common">Angels' share fungus</name>
    <name type="synonym">Baudoinia compniacensis (strain UAMH 10762)</name>
    <dbReference type="NCBI Taxonomy" id="717646"/>
    <lineage>
        <taxon>Eukaryota</taxon>
        <taxon>Fungi</taxon>
        <taxon>Dikarya</taxon>
        <taxon>Ascomycota</taxon>
        <taxon>Pezizomycotina</taxon>
        <taxon>Dothideomycetes</taxon>
        <taxon>Dothideomycetidae</taxon>
        <taxon>Mycosphaerellales</taxon>
        <taxon>Teratosphaeriaceae</taxon>
        <taxon>Baudoinia</taxon>
    </lineage>
</organism>
<evidence type="ECO:0000313" key="15">
    <source>
        <dbReference type="Proteomes" id="UP000011761"/>
    </source>
</evidence>
<evidence type="ECO:0000256" key="5">
    <source>
        <dbReference type="ARBA" id="ARBA00015035"/>
    </source>
</evidence>
<dbReference type="PANTHER" id="PTHR38011">
    <property type="entry name" value="DIHYDROFOLATE REDUCTASE FAMILY PROTEIN (AFU_ORTHOLOGUE AFUA_8G06820)"/>
    <property type="match status" value="1"/>
</dbReference>
<feature type="domain" description="Bacterial bifunctional deaminase-reductase C-terminal" evidence="13">
    <location>
        <begin position="45"/>
        <end position="242"/>
    </location>
</feature>
<evidence type="ECO:0000313" key="14">
    <source>
        <dbReference type="EMBL" id="EMC99871.1"/>
    </source>
</evidence>
<dbReference type="InterPro" id="IPR024072">
    <property type="entry name" value="DHFR-like_dom_sf"/>
</dbReference>
<comment type="similarity">
    <text evidence="3">Belongs to the HTP reductase family.</text>
</comment>
<evidence type="ECO:0000256" key="9">
    <source>
        <dbReference type="ARBA" id="ARBA00030073"/>
    </source>
</evidence>
<name>M2MSL6_BAUPA</name>
<evidence type="ECO:0000256" key="12">
    <source>
        <dbReference type="ARBA" id="ARBA00049020"/>
    </source>
</evidence>
<dbReference type="InterPro" id="IPR002734">
    <property type="entry name" value="RibDG_C"/>
</dbReference>
<dbReference type="RefSeq" id="XP_007672994.1">
    <property type="nucleotide sequence ID" value="XM_007674804.1"/>
</dbReference>
<dbReference type="OMA" id="HYLRYHH"/>
<comment type="catalytic activity">
    <reaction evidence="11">
        <text>2,5-diamino-6-(1-D-ribitylamino)pyrimidin-4(3H)-one 5'-phosphate + NAD(+) = 2,5-diamino-6-(1-D-ribosylamino)pyrimidin-4(3H)-one 5'-phosphate + NADH + H(+)</text>
        <dbReference type="Rhea" id="RHEA:27274"/>
        <dbReference type="ChEBI" id="CHEBI:15378"/>
        <dbReference type="ChEBI" id="CHEBI:57540"/>
        <dbReference type="ChEBI" id="CHEBI:57945"/>
        <dbReference type="ChEBI" id="CHEBI:58890"/>
        <dbReference type="ChEBI" id="CHEBI:59545"/>
        <dbReference type="EC" id="1.1.1.302"/>
    </reaction>
</comment>
<evidence type="ECO:0000256" key="7">
    <source>
        <dbReference type="ARBA" id="ARBA00022857"/>
    </source>
</evidence>
<accession>M2MSL6</accession>
<dbReference type="PANTHER" id="PTHR38011:SF7">
    <property type="entry name" value="2,5-DIAMINO-6-RIBOSYLAMINO-4(3H)-PYRIMIDINONE 5'-PHOSPHATE REDUCTASE"/>
    <property type="match status" value="1"/>
</dbReference>
<dbReference type="OrthoDB" id="5432at2759"/>
<keyword evidence="15" id="KW-1185">Reference proteome</keyword>
<dbReference type="Pfam" id="PF01872">
    <property type="entry name" value="RibD_C"/>
    <property type="match status" value="1"/>
</dbReference>
<evidence type="ECO:0000256" key="1">
    <source>
        <dbReference type="ARBA" id="ARBA00003555"/>
    </source>
</evidence>
<dbReference type="GO" id="GO:0008703">
    <property type="term" value="F:5-amino-6-(5-phosphoribosylamino)uracil reductase activity"/>
    <property type="evidence" value="ECO:0007669"/>
    <property type="project" value="InterPro"/>
</dbReference>
<evidence type="ECO:0000256" key="10">
    <source>
        <dbReference type="ARBA" id="ARBA00031630"/>
    </source>
</evidence>
<dbReference type="Proteomes" id="UP000011761">
    <property type="component" value="Unassembled WGS sequence"/>
</dbReference>
<dbReference type="Gene3D" id="3.40.430.10">
    <property type="entry name" value="Dihydrofolate Reductase, subunit A"/>
    <property type="match status" value="1"/>
</dbReference>
<dbReference type="HOGENOM" id="CLU_036590_5_0_1"/>
<comment type="pathway">
    <text evidence="2">Cofactor biosynthesis; riboflavin biosynthesis.</text>
</comment>
<proteinExistence type="inferred from homology"/>
<gene>
    <name evidence="14" type="ORF">BAUCODRAFT_30282</name>
</gene>
<evidence type="ECO:0000256" key="3">
    <source>
        <dbReference type="ARBA" id="ARBA00009723"/>
    </source>
</evidence>
<keyword evidence="7" id="KW-0521">NADP</keyword>
<comment type="function">
    <text evidence="1">Catalyzes an early step in riboflavin biosynthesis, the NADPH-dependent reduction of the ribose side chain of 2,5-diamino-6-ribosylamino-4(3H)-pyrimidinone 5'-phosphate, yielding 2,5-diamino-6-ribitylamino-4(3H)-pyrimidinone 5'-phosphate.</text>
</comment>
<dbReference type="GO" id="GO:0009231">
    <property type="term" value="P:riboflavin biosynthetic process"/>
    <property type="evidence" value="ECO:0007669"/>
    <property type="project" value="UniProtKB-KW"/>
</dbReference>
<evidence type="ECO:0000259" key="13">
    <source>
        <dbReference type="Pfam" id="PF01872"/>
    </source>
</evidence>
<keyword evidence="6" id="KW-0686">Riboflavin biosynthesis</keyword>
<reference evidence="14 15" key="1">
    <citation type="journal article" date="2012" name="PLoS Pathog.">
        <title>Diverse lifestyles and strategies of plant pathogenesis encoded in the genomes of eighteen Dothideomycetes fungi.</title>
        <authorList>
            <person name="Ohm R.A."/>
            <person name="Feau N."/>
            <person name="Henrissat B."/>
            <person name="Schoch C.L."/>
            <person name="Horwitz B.A."/>
            <person name="Barry K.W."/>
            <person name="Condon B.J."/>
            <person name="Copeland A.C."/>
            <person name="Dhillon B."/>
            <person name="Glaser F."/>
            <person name="Hesse C.N."/>
            <person name="Kosti I."/>
            <person name="LaButti K."/>
            <person name="Lindquist E.A."/>
            <person name="Lucas S."/>
            <person name="Salamov A.A."/>
            <person name="Bradshaw R.E."/>
            <person name="Ciuffetti L."/>
            <person name="Hamelin R.C."/>
            <person name="Kema G.H.J."/>
            <person name="Lawrence C."/>
            <person name="Scott J.A."/>
            <person name="Spatafora J.W."/>
            <person name="Turgeon B.G."/>
            <person name="de Wit P.J.G.M."/>
            <person name="Zhong S."/>
            <person name="Goodwin S.B."/>
            <person name="Grigoriev I.V."/>
        </authorList>
    </citation>
    <scope>NUCLEOTIDE SEQUENCE [LARGE SCALE GENOMIC DNA]</scope>
    <source>
        <strain evidence="14 15">UAMH 10762</strain>
    </source>
</reference>